<dbReference type="Gene3D" id="1.10.1200.270">
    <property type="entry name" value="Methyltransferase, alpha-helical capping domain"/>
    <property type="match status" value="1"/>
</dbReference>
<evidence type="ECO:0000256" key="4">
    <source>
        <dbReference type="ARBA" id="ARBA00022723"/>
    </source>
</evidence>
<accession>A0AAD8KFH0</accession>
<dbReference type="Proteomes" id="UP001229421">
    <property type="component" value="Unassembled WGS sequence"/>
</dbReference>
<dbReference type="EMBL" id="JAUHHV010000006">
    <property type="protein sequence ID" value="KAK1420116.1"/>
    <property type="molecule type" value="Genomic_DNA"/>
</dbReference>
<evidence type="ECO:0000256" key="3">
    <source>
        <dbReference type="ARBA" id="ARBA00022679"/>
    </source>
</evidence>
<organism evidence="6 7">
    <name type="scientific">Tagetes erecta</name>
    <name type="common">African marigold</name>
    <dbReference type="NCBI Taxonomy" id="13708"/>
    <lineage>
        <taxon>Eukaryota</taxon>
        <taxon>Viridiplantae</taxon>
        <taxon>Streptophyta</taxon>
        <taxon>Embryophyta</taxon>
        <taxon>Tracheophyta</taxon>
        <taxon>Spermatophyta</taxon>
        <taxon>Magnoliopsida</taxon>
        <taxon>eudicotyledons</taxon>
        <taxon>Gunneridae</taxon>
        <taxon>Pentapetalae</taxon>
        <taxon>asterids</taxon>
        <taxon>campanulids</taxon>
        <taxon>Asterales</taxon>
        <taxon>Asteraceae</taxon>
        <taxon>Asteroideae</taxon>
        <taxon>Heliantheae alliance</taxon>
        <taxon>Tageteae</taxon>
        <taxon>Tagetes</taxon>
    </lineage>
</organism>
<name>A0AAD8KFH0_TARER</name>
<evidence type="ECO:0000256" key="5">
    <source>
        <dbReference type="ARBA" id="ARBA00022842"/>
    </source>
</evidence>
<keyword evidence="2" id="KW-0489">Methyltransferase</keyword>
<evidence type="ECO:0000256" key="1">
    <source>
        <dbReference type="ARBA" id="ARBA00007967"/>
    </source>
</evidence>
<dbReference type="AlphaFoldDB" id="A0AAD8KFH0"/>
<sequence>MKVVNMIHMNTGKGEYSYAANSLLQEIAIHKSLPVLKHTIKGITNHELFFGKCFKMADMGCSSSKNTLLVASNVMDIVIEACKENDLKPPQFQIFLNDLFGNDFNTLFKWLPDFYAKLKQEKGETFVPCFVSAVPGSFYSRLFPDQSLHLVHSSYSVHWLSQVPQGLEGNALNIYMAKTSHPNVFQAYEKQFKTDFISFLQMRSEEIVCGGRMVLALVGRSVADPTSDDGCRLWELLAQSLVDMVKEGRVQQSDVKSFNVPIYYPCEDEVRYAIQNEGSFCLQSLNVFRLNWDPLDTDYKNRNDSDEHSQIHGENTAKMVRAFAEPLLTSHFEKSIMDEVFNKYSKHVAQHLANKKTRFFNFIISLAKK</sequence>
<dbReference type="InterPro" id="IPR029063">
    <property type="entry name" value="SAM-dependent_MTases_sf"/>
</dbReference>
<comment type="similarity">
    <text evidence="1">Belongs to the methyltransferase superfamily. Type-7 methyltransferase family.</text>
</comment>
<dbReference type="GO" id="GO:0046872">
    <property type="term" value="F:metal ion binding"/>
    <property type="evidence" value="ECO:0007669"/>
    <property type="project" value="UniProtKB-KW"/>
</dbReference>
<keyword evidence="4" id="KW-0479">Metal-binding</keyword>
<keyword evidence="7" id="KW-1185">Reference proteome</keyword>
<protein>
    <submittedName>
        <fullName evidence="6">Uncharacterized protein</fullName>
    </submittedName>
</protein>
<keyword evidence="5" id="KW-0460">Magnesium</keyword>
<dbReference type="SUPFAM" id="SSF53335">
    <property type="entry name" value="S-adenosyl-L-methionine-dependent methyltransferases"/>
    <property type="match status" value="1"/>
</dbReference>
<evidence type="ECO:0000256" key="2">
    <source>
        <dbReference type="ARBA" id="ARBA00022603"/>
    </source>
</evidence>
<dbReference type="PANTHER" id="PTHR31009">
    <property type="entry name" value="S-ADENOSYL-L-METHIONINE:CARBOXYL METHYLTRANSFERASE FAMILY PROTEIN"/>
    <property type="match status" value="1"/>
</dbReference>
<dbReference type="Gene3D" id="3.40.50.150">
    <property type="entry name" value="Vaccinia Virus protein VP39"/>
    <property type="match status" value="1"/>
</dbReference>
<keyword evidence="3" id="KW-0808">Transferase</keyword>
<dbReference type="GO" id="GO:0008168">
    <property type="term" value="F:methyltransferase activity"/>
    <property type="evidence" value="ECO:0007669"/>
    <property type="project" value="UniProtKB-KW"/>
</dbReference>
<dbReference type="InterPro" id="IPR005299">
    <property type="entry name" value="MeTrfase_7"/>
</dbReference>
<reference evidence="6" key="1">
    <citation type="journal article" date="2023" name="bioRxiv">
        <title>Improved chromosome-level genome assembly for marigold (Tagetes erecta).</title>
        <authorList>
            <person name="Jiang F."/>
            <person name="Yuan L."/>
            <person name="Wang S."/>
            <person name="Wang H."/>
            <person name="Xu D."/>
            <person name="Wang A."/>
            <person name="Fan W."/>
        </authorList>
    </citation>
    <scope>NUCLEOTIDE SEQUENCE</scope>
    <source>
        <strain evidence="6">WSJ</strain>
        <tissue evidence="6">Leaf</tissue>
    </source>
</reference>
<dbReference type="GO" id="GO:0032259">
    <property type="term" value="P:methylation"/>
    <property type="evidence" value="ECO:0007669"/>
    <property type="project" value="UniProtKB-KW"/>
</dbReference>
<evidence type="ECO:0000313" key="6">
    <source>
        <dbReference type="EMBL" id="KAK1420116.1"/>
    </source>
</evidence>
<evidence type="ECO:0000313" key="7">
    <source>
        <dbReference type="Proteomes" id="UP001229421"/>
    </source>
</evidence>
<proteinExistence type="inferred from homology"/>
<dbReference type="Pfam" id="PF03492">
    <property type="entry name" value="Methyltransf_7"/>
    <property type="match status" value="1"/>
</dbReference>
<gene>
    <name evidence="6" type="ORF">QVD17_21454</name>
</gene>
<comment type="caution">
    <text evidence="6">The sequence shown here is derived from an EMBL/GenBank/DDBJ whole genome shotgun (WGS) entry which is preliminary data.</text>
</comment>
<dbReference type="InterPro" id="IPR042086">
    <property type="entry name" value="MeTrfase_capping"/>
</dbReference>